<dbReference type="CDD" id="cd06225">
    <property type="entry name" value="HAMP"/>
    <property type="match status" value="1"/>
</dbReference>
<organism evidence="4 5">
    <name type="scientific">Roseibium denhamense</name>
    <dbReference type="NCBI Taxonomy" id="76305"/>
    <lineage>
        <taxon>Bacteria</taxon>
        <taxon>Pseudomonadati</taxon>
        <taxon>Pseudomonadota</taxon>
        <taxon>Alphaproteobacteria</taxon>
        <taxon>Hyphomicrobiales</taxon>
        <taxon>Stappiaceae</taxon>
        <taxon>Roseibium</taxon>
    </lineage>
</organism>
<evidence type="ECO:0000313" key="5">
    <source>
        <dbReference type="Proteomes" id="UP001157914"/>
    </source>
</evidence>
<evidence type="ECO:0000259" key="2">
    <source>
        <dbReference type="PROSITE" id="PS50125"/>
    </source>
</evidence>
<name>A0ABY1N6C3_9HYPH</name>
<dbReference type="PROSITE" id="PS50885">
    <property type="entry name" value="HAMP"/>
    <property type="match status" value="1"/>
</dbReference>
<evidence type="ECO:0000313" key="4">
    <source>
        <dbReference type="EMBL" id="SMP01560.1"/>
    </source>
</evidence>
<feature type="domain" description="Guanylate cyclase" evidence="2">
    <location>
        <begin position="419"/>
        <end position="551"/>
    </location>
</feature>
<dbReference type="SUPFAM" id="SSF55073">
    <property type="entry name" value="Nucleotide cyclase"/>
    <property type="match status" value="1"/>
</dbReference>
<protein>
    <submittedName>
        <fullName evidence="4">Adenylate cyclase, class 3</fullName>
    </submittedName>
</protein>
<feature type="transmembrane region" description="Helical" evidence="1">
    <location>
        <begin position="316"/>
        <end position="338"/>
    </location>
</feature>
<dbReference type="SMART" id="SM00304">
    <property type="entry name" value="HAMP"/>
    <property type="match status" value="1"/>
</dbReference>
<keyword evidence="1" id="KW-1133">Transmembrane helix</keyword>
<dbReference type="EMBL" id="FXTT01000001">
    <property type="protein sequence ID" value="SMP01560.1"/>
    <property type="molecule type" value="Genomic_DNA"/>
</dbReference>
<dbReference type="Pfam" id="PF00211">
    <property type="entry name" value="Guanylate_cyc"/>
    <property type="match status" value="1"/>
</dbReference>
<evidence type="ECO:0000256" key="1">
    <source>
        <dbReference type="SAM" id="Phobius"/>
    </source>
</evidence>
<keyword evidence="1" id="KW-0472">Membrane</keyword>
<feature type="transmembrane region" description="Helical" evidence="1">
    <location>
        <begin position="12"/>
        <end position="30"/>
    </location>
</feature>
<dbReference type="PANTHER" id="PTHR43081:SF1">
    <property type="entry name" value="ADENYLATE CYCLASE, TERMINAL-DIFFERENTIATION SPECIFIC"/>
    <property type="match status" value="1"/>
</dbReference>
<dbReference type="InterPro" id="IPR003660">
    <property type="entry name" value="HAMP_dom"/>
</dbReference>
<keyword evidence="1" id="KW-0812">Transmembrane</keyword>
<dbReference type="InterPro" id="IPR050697">
    <property type="entry name" value="Adenylyl/Guanylyl_Cyclase_3/4"/>
</dbReference>
<dbReference type="Gene3D" id="6.10.340.10">
    <property type="match status" value="1"/>
</dbReference>
<accession>A0ABY1N6C3</accession>
<proteinExistence type="predicted"/>
<dbReference type="CDD" id="cd07302">
    <property type="entry name" value="CHD"/>
    <property type="match status" value="1"/>
</dbReference>
<reference evidence="4 5" key="1">
    <citation type="submission" date="2017-05" db="EMBL/GenBank/DDBJ databases">
        <authorList>
            <person name="Varghese N."/>
            <person name="Submissions S."/>
        </authorList>
    </citation>
    <scope>NUCLEOTIDE SEQUENCE [LARGE SCALE GENOMIC DNA]</scope>
    <source>
        <strain evidence="4 5">DSM 15949</strain>
    </source>
</reference>
<dbReference type="PROSITE" id="PS50125">
    <property type="entry name" value="GUANYLATE_CYCLASE_2"/>
    <property type="match status" value="1"/>
</dbReference>
<feature type="domain" description="HAMP" evidence="3">
    <location>
        <begin position="339"/>
        <end position="393"/>
    </location>
</feature>
<dbReference type="InterPro" id="IPR029787">
    <property type="entry name" value="Nucleotide_cyclase"/>
</dbReference>
<dbReference type="RefSeq" id="WP_155191245.1">
    <property type="nucleotide sequence ID" value="NZ_BAAAEA010000001.1"/>
</dbReference>
<dbReference type="SMART" id="SM00044">
    <property type="entry name" value="CYCc"/>
    <property type="match status" value="1"/>
</dbReference>
<dbReference type="CDD" id="cd18773">
    <property type="entry name" value="PDC1_HK_sensor"/>
    <property type="match status" value="1"/>
</dbReference>
<dbReference type="Gene3D" id="3.30.70.1230">
    <property type="entry name" value="Nucleotide cyclase"/>
    <property type="match status" value="1"/>
</dbReference>
<comment type="caution">
    <text evidence="4">The sequence shown here is derived from an EMBL/GenBank/DDBJ whole genome shotgun (WGS) entry which is preliminary data.</text>
</comment>
<dbReference type="Pfam" id="PF00672">
    <property type="entry name" value="HAMP"/>
    <property type="match status" value="1"/>
</dbReference>
<dbReference type="PANTHER" id="PTHR43081">
    <property type="entry name" value="ADENYLATE CYCLASE, TERMINAL-DIFFERENTIATION SPECIFIC-RELATED"/>
    <property type="match status" value="1"/>
</dbReference>
<dbReference type="Proteomes" id="UP001157914">
    <property type="component" value="Unassembled WGS sequence"/>
</dbReference>
<dbReference type="InterPro" id="IPR001054">
    <property type="entry name" value="A/G_cyclase"/>
</dbReference>
<keyword evidence="5" id="KW-1185">Reference proteome</keyword>
<sequence length="603" mass="65633">MNRLNLRITPTLASTIGAFVVVTAALVLMVQTVTMEEIIRRMGGDLVDLGMDGAETAFIEQLHAVIVTGDYTANALDRNTIDPADSADIEAYLFGALAPMEQVSFISVVNSEGKGIEVDRGDADGRFEGGDIDIPKDLPQFATLLKQAEQDETPFWSDPIYLAERNHTYFVYVRPLRQKGKPSGAAFIGMSLHRMSDITWYISTDDITVFLMREGSTEIIAHPDLHEKYEDLSADTPLIGVSNAPDDFLAGFHDLRDEQSHLFDIAQDLDLMSGYTSDDEKRFLIVERKNEELKGLPVRIGVHFPAEFLDQPVHQLFVALAIATALLLMSLIGSVVLARRIALPIQRAATSAKDVARLNLGTVKPLPKSRIRELDDLATGFNAMVGGLAAFNRYVPTSLVKRLMTEGRTESPPEERDVAVLFTDIAGYTAVSEGMTASETAAFVNHHLSLIGAEITRQNGTIDKYIGDAVMAFWGAPETLDAPAVPAAKAAVAISAAVRADNLIRRQNGKPPVRIRVGIHVGPLVVGDIGAPERVNYTVIGDTVNVAARLESLGKEIDPSAEVIILASKEVEEGLPETFGRQEIGPHHVKGRTEPVEVIRLSE</sequence>
<evidence type="ECO:0000259" key="3">
    <source>
        <dbReference type="PROSITE" id="PS50885"/>
    </source>
</evidence>
<gene>
    <name evidence="4" type="ORF">SAMN06265374_0370</name>
</gene>